<evidence type="ECO:0000259" key="2">
    <source>
        <dbReference type="Pfam" id="PF01757"/>
    </source>
</evidence>
<dbReference type="InterPro" id="IPR002656">
    <property type="entry name" value="Acyl_transf_3_dom"/>
</dbReference>
<proteinExistence type="predicted"/>
<feature type="transmembrane region" description="Helical" evidence="1">
    <location>
        <begin position="151"/>
        <end position="175"/>
    </location>
</feature>
<feature type="domain" description="Acyltransferase 3" evidence="2">
    <location>
        <begin position="14"/>
        <end position="339"/>
    </location>
</feature>
<keyword evidence="1" id="KW-0812">Transmembrane</keyword>
<dbReference type="Proteomes" id="UP001209701">
    <property type="component" value="Unassembled WGS sequence"/>
</dbReference>
<feature type="transmembrane region" description="Helical" evidence="1">
    <location>
        <begin position="329"/>
        <end position="350"/>
    </location>
</feature>
<feature type="transmembrane region" description="Helical" evidence="1">
    <location>
        <begin position="238"/>
        <end position="255"/>
    </location>
</feature>
<accession>A0ABT2YCT2</accession>
<feature type="transmembrane region" description="Helical" evidence="1">
    <location>
        <begin position="20"/>
        <end position="37"/>
    </location>
</feature>
<evidence type="ECO:0000256" key="1">
    <source>
        <dbReference type="SAM" id="Phobius"/>
    </source>
</evidence>
<dbReference type="PANTHER" id="PTHR11161:SF12">
    <property type="entry name" value="ACYLTRANSFERASE 3 DOMAIN-CONTAINING PROTEIN-RELATED"/>
    <property type="match status" value="1"/>
</dbReference>
<gene>
    <name evidence="3" type="ORF">LNV07_07030</name>
</gene>
<dbReference type="GO" id="GO:0016746">
    <property type="term" value="F:acyltransferase activity"/>
    <property type="evidence" value="ECO:0007669"/>
    <property type="project" value="UniProtKB-KW"/>
</dbReference>
<organism evidence="3 4">
    <name type="scientific">Roseateles oligotrophus</name>
    <dbReference type="NCBI Taxonomy" id="1769250"/>
    <lineage>
        <taxon>Bacteria</taxon>
        <taxon>Pseudomonadati</taxon>
        <taxon>Pseudomonadota</taxon>
        <taxon>Betaproteobacteria</taxon>
        <taxon>Burkholderiales</taxon>
        <taxon>Sphaerotilaceae</taxon>
        <taxon>Roseateles</taxon>
    </lineage>
</organism>
<evidence type="ECO:0000313" key="3">
    <source>
        <dbReference type="EMBL" id="MCV2367847.1"/>
    </source>
</evidence>
<dbReference type="RefSeq" id="WP_263570472.1">
    <property type="nucleotide sequence ID" value="NZ_JAJIRN010000003.1"/>
</dbReference>
<keyword evidence="3" id="KW-0012">Acyltransferase</keyword>
<feature type="transmembrane region" description="Helical" evidence="1">
    <location>
        <begin position="216"/>
        <end position="233"/>
    </location>
</feature>
<reference evidence="3 4" key="1">
    <citation type="submission" date="2021-11" db="EMBL/GenBank/DDBJ databases">
        <authorList>
            <person name="Liang Q."/>
            <person name="Mou H."/>
            <person name="Liu Z."/>
        </authorList>
    </citation>
    <scope>NUCLEOTIDE SEQUENCE [LARGE SCALE GENOMIC DNA]</scope>
    <source>
        <strain evidence="3 4">CHU3</strain>
    </source>
</reference>
<feature type="transmembrane region" description="Helical" evidence="1">
    <location>
        <begin position="96"/>
        <end position="118"/>
    </location>
</feature>
<feature type="transmembrane region" description="Helical" evidence="1">
    <location>
        <begin position="187"/>
        <end position="204"/>
    </location>
</feature>
<dbReference type="Pfam" id="PF01757">
    <property type="entry name" value="Acyl_transf_3"/>
    <property type="match status" value="1"/>
</dbReference>
<evidence type="ECO:0000313" key="4">
    <source>
        <dbReference type="Proteomes" id="UP001209701"/>
    </source>
</evidence>
<protein>
    <submittedName>
        <fullName evidence="3">Acyltransferase family protein</fullName>
    </submittedName>
</protein>
<keyword evidence="1" id="KW-1133">Transmembrane helix</keyword>
<dbReference type="PANTHER" id="PTHR11161">
    <property type="entry name" value="O-ACYLTRANSFERASE"/>
    <property type="match status" value="1"/>
</dbReference>
<feature type="transmembrane region" description="Helical" evidence="1">
    <location>
        <begin position="57"/>
        <end position="75"/>
    </location>
</feature>
<name>A0ABT2YCT2_9BURK</name>
<dbReference type="EMBL" id="JAJIRN010000003">
    <property type="protein sequence ID" value="MCV2367847.1"/>
    <property type="molecule type" value="Genomic_DNA"/>
</dbReference>
<feature type="transmembrane region" description="Helical" evidence="1">
    <location>
        <begin position="300"/>
        <end position="317"/>
    </location>
</feature>
<keyword evidence="3" id="KW-0808">Transferase</keyword>
<keyword evidence="4" id="KW-1185">Reference proteome</keyword>
<sequence length="373" mass="40969">MSLTKPKSSRLLHIDALKAFAAQLIVLHHLSAYGPIADAIQTLAPQLIAALYHYGRMAVQVFLVVGGFLSARAFSARGQLFEGSLPEQLWRRYLRLTLPFMAAVLLTLVCSALIASWLPELAPESVGLPQLLAHATLLHGVLGYESLTVGAWYVAVDFQLFALLLLILCLARGLNSSFVLARSQARFVGPALVLLLSLASLFAFNRDASLDIWAPYYFGAYGLGALVHWLGLVSYRRAGLYLISAAVLIALLLDFRERVALALLTAWVLAWLQQRHQSQQCLLADRRIAPLLAHLGTHSYALFLVHFPICLLVNGLFEHRDAEHAWSALLAALLALALSNMAAVPFYRWVEAPSARLRVGPLLARLLPKASRS</sequence>
<comment type="caution">
    <text evidence="3">The sequence shown here is derived from an EMBL/GenBank/DDBJ whole genome shotgun (WGS) entry which is preliminary data.</text>
</comment>
<keyword evidence="1" id="KW-0472">Membrane</keyword>
<dbReference type="InterPro" id="IPR052728">
    <property type="entry name" value="O2_lipid_transport_reg"/>
</dbReference>